<dbReference type="OrthoDB" id="2532734at2759"/>
<feature type="region of interest" description="Disordered" evidence="1">
    <location>
        <begin position="1"/>
        <end position="42"/>
    </location>
</feature>
<gene>
    <name evidence="2" type="ORF">VHUM_00065</name>
</gene>
<feature type="compositionally biased region" description="Polar residues" evidence="1">
    <location>
        <begin position="129"/>
        <end position="138"/>
    </location>
</feature>
<evidence type="ECO:0000313" key="2">
    <source>
        <dbReference type="EMBL" id="TXT15562.1"/>
    </source>
</evidence>
<sequence length="138" mass="14721">MSDKEQRTCRLSFPPQAGIPNTPPEFTIQPHPATTNNPADLAQGKTAGLVSDAAQAFNTPGVQQLSDKTASGLEQPKTREQVRCVDTDIADSPAPGGVQEAQPVTAMYRRMNEEVNTYRGVASPHDSQDAASATSTQR</sequence>
<proteinExistence type="predicted"/>
<evidence type="ECO:0000313" key="3">
    <source>
        <dbReference type="Proteomes" id="UP000473826"/>
    </source>
</evidence>
<name>A0A7D8Z6Q6_VANHU</name>
<protein>
    <submittedName>
        <fullName evidence="2">Uncharacterized protein</fullName>
    </submittedName>
</protein>
<accession>A0A7D8Z6Q6</accession>
<dbReference type="EMBL" id="QKWK01000001">
    <property type="protein sequence ID" value="TXT15562.1"/>
    <property type="molecule type" value="Genomic_DNA"/>
</dbReference>
<reference evidence="2 3" key="1">
    <citation type="journal article" date="2019" name="PLoS Genet.">
        <title>Convergent evolution of linked mating-type loci in basidiomycete fungi.</title>
        <authorList>
            <person name="Sun S."/>
            <person name="Coelho M.A."/>
            <person name="Heitman J."/>
            <person name="Nowrousian M."/>
        </authorList>
    </citation>
    <scope>NUCLEOTIDE SEQUENCE [LARGE SCALE GENOMIC DNA]</scope>
    <source>
        <strain evidence="2 3">CBS 4282</strain>
    </source>
</reference>
<comment type="caution">
    <text evidence="2">The sequence shown here is derived from an EMBL/GenBank/DDBJ whole genome shotgun (WGS) entry which is preliminary data.</text>
</comment>
<dbReference type="Proteomes" id="UP000473826">
    <property type="component" value="Unassembled WGS sequence"/>
</dbReference>
<keyword evidence="3" id="KW-1185">Reference proteome</keyword>
<evidence type="ECO:0000256" key="1">
    <source>
        <dbReference type="SAM" id="MobiDB-lite"/>
    </source>
</evidence>
<dbReference type="AlphaFoldDB" id="A0A7D8Z6Q6"/>
<feature type="region of interest" description="Disordered" evidence="1">
    <location>
        <begin position="118"/>
        <end position="138"/>
    </location>
</feature>
<organism evidence="2 3">
    <name type="scientific">Vanrija humicola</name>
    <name type="common">Yeast</name>
    <name type="synonym">Cryptococcus humicola</name>
    <dbReference type="NCBI Taxonomy" id="5417"/>
    <lineage>
        <taxon>Eukaryota</taxon>
        <taxon>Fungi</taxon>
        <taxon>Dikarya</taxon>
        <taxon>Basidiomycota</taxon>
        <taxon>Agaricomycotina</taxon>
        <taxon>Tremellomycetes</taxon>
        <taxon>Trichosporonales</taxon>
        <taxon>Trichosporonaceae</taxon>
        <taxon>Vanrija</taxon>
    </lineage>
</organism>